<organism evidence="2 3">
    <name type="scientific">Nocardioides humilatus</name>
    <dbReference type="NCBI Taxonomy" id="2607660"/>
    <lineage>
        <taxon>Bacteria</taxon>
        <taxon>Bacillati</taxon>
        <taxon>Actinomycetota</taxon>
        <taxon>Actinomycetes</taxon>
        <taxon>Propionibacteriales</taxon>
        <taxon>Nocardioidaceae</taxon>
        <taxon>Nocardioides</taxon>
    </lineage>
</organism>
<dbReference type="PANTHER" id="PTHR47691">
    <property type="entry name" value="REGULATOR-RELATED"/>
    <property type="match status" value="1"/>
</dbReference>
<evidence type="ECO:0000259" key="1">
    <source>
        <dbReference type="PROSITE" id="PS50125"/>
    </source>
</evidence>
<evidence type="ECO:0000313" key="2">
    <source>
        <dbReference type="EMBL" id="KAA1417071.1"/>
    </source>
</evidence>
<keyword evidence="3" id="KW-1185">Reference proteome</keyword>
<dbReference type="SUPFAM" id="SSF48452">
    <property type="entry name" value="TPR-like"/>
    <property type="match status" value="1"/>
</dbReference>
<dbReference type="Gene3D" id="1.25.40.10">
    <property type="entry name" value="Tetratricopeptide repeat domain"/>
    <property type="match status" value="1"/>
</dbReference>
<dbReference type="InterPro" id="IPR011990">
    <property type="entry name" value="TPR-like_helical_dom_sf"/>
</dbReference>
<dbReference type="InterPro" id="IPR029787">
    <property type="entry name" value="Nucleotide_cyclase"/>
</dbReference>
<dbReference type="SUPFAM" id="SSF55073">
    <property type="entry name" value="Nucleotide cyclase"/>
    <property type="match status" value="1"/>
</dbReference>
<proteinExistence type="predicted"/>
<dbReference type="EMBL" id="VUJV01000006">
    <property type="protein sequence ID" value="KAA1417071.1"/>
    <property type="molecule type" value="Genomic_DNA"/>
</dbReference>
<dbReference type="InterPro" id="IPR001054">
    <property type="entry name" value="A/G_cyclase"/>
</dbReference>
<dbReference type="GO" id="GO:0004016">
    <property type="term" value="F:adenylate cyclase activity"/>
    <property type="evidence" value="ECO:0007669"/>
    <property type="project" value="UniProtKB-ARBA"/>
</dbReference>
<dbReference type="PROSITE" id="PS50125">
    <property type="entry name" value="GUANYLATE_CYCLASE_2"/>
    <property type="match status" value="1"/>
</dbReference>
<dbReference type="Gene3D" id="3.30.70.1230">
    <property type="entry name" value="Nucleotide cyclase"/>
    <property type="match status" value="1"/>
</dbReference>
<protein>
    <recommendedName>
        <fullName evidence="1">Guanylate cyclase domain-containing protein</fullName>
    </recommendedName>
</protein>
<reference evidence="2 3" key="1">
    <citation type="submission" date="2019-09" db="EMBL/GenBank/DDBJ databases">
        <title>Nocardioides panacisoli sp. nov., isolated from the soil of a ginseng field.</title>
        <authorList>
            <person name="Cho C."/>
        </authorList>
    </citation>
    <scope>NUCLEOTIDE SEQUENCE [LARGE SCALE GENOMIC DNA]</scope>
    <source>
        <strain evidence="2 3">BN130099</strain>
    </source>
</reference>
<evidence type="ECO:0000313" key="3">
    <source>
        <dbReference type="Proteomes" id="UP000325003"/>
    </source>
</evidence>
<dbReference type="GO" id="GO:0009190">
    <property type="term" value="P:cyclic nucleotide biosynthetic process"/>
    <property type="evidence" value="ECO:0007669"/>
    <property type="project" value="InterPro"/>
</dbReference>
<dbReference type="InterPro" id="IPR049945">
    <property type="entry name" value="AAA_22"/>
</dbReference>
<dbReference type="PANTHER" id="PTHR47691:SF3">
    <property type="entry name" value="HTH-TYPE TRANSCRIPTIONAL REGULATOR RV0890C-RELATED"/>
    <property type="match status" value="1"/>
</dbReference>
<feature type="domain" description="Guanylate cyclase" evidence="1">
    <location>
        <begin position="14"/>
        <end position="127"/>
    </location>
</feature>
<dbReference type="SUPFAM" id="SSF52540">
    <property type="entry name" value="P-loop containing nucleoside triphosphate hydrolases"/>
    <property type="match status" value="1"/>
</dbReference>
<sequence>MATSPRVLPSGRVTFAFIDVVGSTKTFAAHGDAFVAAVTALHDRAVEHTQSQGGAVVATEGDGAFLAFPDAGSAVRALSGLQAELEGASGDDGGLRLRIRSGAHTGDAVPVGDNYLAFAVHVAARVAGAANAGQVLVTDEVLHELTAAKELPATDAVDTGIYRLKDLSDPVRIWRLFGDDALPRATPARRTNVEPPRTSFVGRVAELEEVRQLVAEPGLVTVIGPGGTGKTRLVSEFALADSDAFEGGVWLVELATLDDADLIVPTVGDALGLTGANLGAVIGDLQRRGRCVLVVDNCEHLLDPVVDLVEELCAALPNATVLCTSREALRLLGERVMALAGLAAEGTATDLYLDRAALAARTETDLHQVAQLCAALDGLPLAIELAASQARTAPLTEILEAVLSGKDSLGRRGGQERQRSLDAVLEWSLGRLPPATRNSLLTLAVFPGRFTPDMARTVLAAAPRCDVEATRQLARASLIDLDGDDYRLLSTVRAAALRQLSEDPELHEEALDALASWASDLGVRRFEIKTYHDDVPSDTLLAVEAALAHGLDAKITGLGKAWNLIEVVAGVRGATPGLLALAKRAAALEVTDADEAWTPVCAANLLHVLEVPVAAEPVRFDQYADLARAEGDGRLLTSALSAAAKIWELAGDDATGLARRLEQVEASERPGCRHNLGMALGNLGRHYWEVGDYAAGEQAFRAAADVAQEANTWAGYCVHLCALAEVALHDGRYAEGRDYALDALKVALPEWRLRGYALAVLTHSYLGLGDRASALATGRLAVEATRPFTGMATDPAYDQMLVELPELLH</sequence>
<name>A0A5B1L8M2_9ACTN</name>
<dbReference type="Pfam" id="PF13401">
    <property type="entry name" value="AAA_22"/>
    <property type="match status" value="1"/>
</dbReference>
<dbReference type="Proteomes" id="UP000325003">
    <property type="component" value="Unassembled WGS sequence"/>
</dbReference>
<dbReference type="GO" id="GO:0035556">
    <property type="term" value="P:intracellular signal transduction"/>
    <property type="evidence" value="ECO:0007669"/>
    <property type="project" value="InterPro"/>
</dbReference>
<gene>
    <name evidence="2" type="ORF">F0U44_18030</name>
</gene>
<dbReference type="GO" id="GO:0016887">
    <property type="term" value="F:ATP hydrolysis activity"/>
    <property type="evidence" value="ECO:0007669"/>
    <property type="project" value="InterPro"/>
</dbReference>
<dbReference type="AlphaFoldDB" id="A0A5B1L8M2"/>
<comment type="caution">
    <text evidence="2">The sequence shown here is derived from an EMBL/GenBank/DDBJ whole genome shotgun (WGS) entry which is preliminary data.</text>
</comment>
<dbReference type="Gene3D" id="3.40.50.300">
    <property type="entry name" value="P-loop containing nucleotide triphosphate hydrolases"/>
    <property type="match status" value="1"/>
</dbReference>
<accession>A0A5B1L8M2</accession>
<reference evidence="2 3" key="2">
    <citation type="submission" date="2019-09" db="EMBL/GenBank/DDBJ databases">
        <authorList>
            <person name="Jin C."/>
        </authorList>
    </citation>
    <scope>NUCLEOTIDE SEQUENCE [LARGE SCALE GENOMIC DNA]</scope>
    <source>
        <strain evidence="2 3">BN130099</strain>
    </source>
</reference>
<dbReference type="InterPro" id="IPR027417">
    <property type="entry name" value="P-loop_NTPase"/>
</dbReference>